<reference evidence="2" key="1">
    <citation type="journal article" date="2015" name="Genome Biol. Evol.">
        <title>Organellar Genomes of White Spruce (Picea glauca): Assembly and Annotation.</title>
        <authorList>
            <person name="Jackman S.D."/>
            <person name="Warren R.L."/>
            <person name="Gibb E.A."/>
            <person name="Vandervalk B.P."/>
            <person name="Mohamadi H."/>
            <person name="Chu J."/>
            <person name="Raymond A."/>
            <person name="Pleasance S."/>
            <person name="Coope R."/>
            <person name="Wildung M.R."/>
            <person name="Ritland C.E."/>
            <person name="Bousquet J."/>
            <person name="Jones S.J."/>
            <person name="Bohlmann J."/>
            <person name="Birol I."/>
        </authorList>
    </citation>
    <scope>NUCLEOTIDE SEQUENCE [LARGE SCALE GENOMIC DNA]</scope>
    <source>
        <tissue evidence="2">Flushing bud</tissue>
    </source>
</reference>
<gene>
    <name evidence="2" type="ORF">ABT39_MTgene4996</name>
</gene>
<accession>A0A101LZ25</accession>
<evidence type="ECO:0000259" key="1">
    <source>
        <dbReference type="Pfam" id="PF17921"/>
    </source>
</evidence>
<geneLocation type="mitochondrion" evidence="2"/>
<comment type="caution">
    <text evidence="2">The sequence shown here is derived from an EMBL/GenBank/DDBJ whole genome shotgun (WGS) entry which is preliminary data.</text>
</comment>
<sequence>MLCQPEADGRRGKSITKIQEYYMVIRPTKLIKGQGLAKLMAGTNLQAVGINTVKADGGDDQGTEEETYIKACYHQSPWYQDISQLLTIVLCPQGLDKSQKRSLKLRATKSCAFHSELHWRNHDGLLLKCMLEEEAEFFIKDMHQGICGGHFAARETTHKILRFWYYWPTLFSYVHPFFRACHECKIFAGRQKIPALPLKPVQVEAFFQQWGIYFIGEIHPPSSGQHRWILTTTNYFTKWV</sequence>
<name>A0A101LZ25_PICGL</name>
<dbReference type="AlphaFoldDB" id="A0A101LZ25"/>
<evidence type="ECO:0000313" key="2">
    <source>
        <dbReference type="EMBL" id="KUM48001.1"/>
    </source>
</evidence>
<keyword evidence="2" id="KW-0496">Mitochondrion</keyword>
<dbReference type="Pfam" id="PF17921">
    <property type="entry name" value="Integrase_H2C2"/>
    <property type="match status" value="1"/>
</dbReference>
<dbReference type="InterPro" id="IPR052160">
    <property type="entry name" value="Gypsy_RT_Integrase-like"/>
</dbReference>
<feature type="domain" description="Integrase zinc-binding" evidence="1">
    <location>
        <begin position="138"/>
        <end position="185"/>
    </location>
</feature>
<dbReference type="InterPro" id="IPR041588">
    <property type="entry name" value="Integrase_H2C2"/>
</dbReference>
<dbReference type="PANTHER" id="PTHR47266">
    <property type="entry name" value="ENDONUCLEASE-RELATED"/>
    <property type="match status" value="1"/>
</dbReference>
<dbReference type="EMBL" id="LKAM01000006">
    <property type="protein sequence ID" value="KUM48001.1"/>
    <property type="molecule type" value="Genomic_DNA"/>
</dbReference>
<proteinExistence type="predicted"/>
<organism evidence="2">
    <name type="scientific">Picea glauca</name>
    <name type="common">White spruce</name>
    <name type="synonym">Pinus glauca</name>
    <dbReference type="NCBI Taxonomy" id="3330"/>
    <lineage>
        <taxon>Eukaryota</taxon>
        <taxon>Viridiplantae</taxon>
        <taxon>Streptophyta</taxon>
        <taxon>Embryophyta</taxon>
        <taxon>Tracheophyta</taxon>
        <taxon>Spermatophyta</taxon>
        <taxon>Pinopsida</taxon>
        <taxon>Pinidae</taxon>
        <taxon>Conifers I</taxon>
        <taxon>Pinales</taxon>
        <taxon>Pinaceae</taxon>
        <taxon>Picea</taxon>
    </lineage>
</organism>
<dbReference type="Gene3D" id="1.10.340.70">
    <property type="match status" value="1"/>
</dbReference>
<protein>
    <recommendedName>
        <fullName evidence="1">Integrase zinc-binding domain-containing protein</fullName>
    </recommendedName>
</protein>